<reference evidence="1 2" key="1">
    <citation type="submission" date="2019-11" db="EMBL/GenBank/DDBJ databases">
        <authorList>
            <person name="Im W.T."/>
        </authorList>
    </citation>
    <scope>NUCLEOTIDE SEQUENCE [LARGE SCALE GENOMIC DNA]</scope>
    <source>
        <strain evidence="1 2">SB-02</strain>
    </source>
</reference>
<dbReference type="RefSeq" id="WP_157476237.1">
    <property type="nucleotide sequence ID" value="NZ_CP046566.1"/>
</dbReference>
<dbReference type="Proteomes" id="UP000426027">
    <property type="component" value="Chromosome"/>
</dbReference>
<proteinExistence type="predicted"/>
<name>A0A6I6G4R7_9BACT</name>
<gene>
    <name evidence="1" type="ORF">GLV81_01575</name>
</gene>
<evidence type="ECO:0000313" key="2">
    <source>
        <dbReference type="Proteomes" id="UP000426027"/>
    </source>
</evidence>
<dbReference type="KEGG" id="fls:GLV81_01575"/>
<accession>A0A6I6G4R7</accession>
<keyword evidence="2" id="KW-1185">Reference proteome</keyword>
<dbReference type="AlphaFoldDB" id="A0A6I6G4R7"/>
<evidence type="ECO:0000313" key="1">
    <source>
        <dbReference type="EMBL" id="QGW26964.1"/>
    </source>
</evidence>
<protein>
    <submittedName>
        <fullName evidence="1">Uncharacterized protein</fullName>
    </submittedName>
</protein>
<dbReference type="EMBL" id="CP046566">
    <property type="protein sequence ID" value="QGW26964.1"/>
    <property type="molecule type" value="Genomic_DNA"/>
</dbReference>
<sequence length="111" mass="12351">MAYENNTTVTFQKISFQPKTNTGYTDVKMEEPTTIFTRKINIGEDLIYKNTDGRDVMDAGETYLLLSDKPVTVQYGALFGNERDGGGYVPSSNGSKQWRSVVLHSTISGSR</sequence>
<organism evidence="1 2">
    <name type="scientific">Phnomibacter ginsenosidimutans</name>
    <dbReference type="NCBI Taxonomy" id="2676868"/>
    <lineage>
        <taxon>Bacteria</taxon>
        <taxon>Pseudomonadati</taxon>
        <taxon>Bacteroidota</taxon>
        <taxon>Chitinophagia</taxon>
        <taxon>Chitinophagales</taxon>
        <taxon>Chitinophagaceae</taxon>
        <taxon>Phnomibacter</taxon>
    </lineage>
</organism>